<evidence type="ECO:0000256" key="1">
    <source>
        <dbReference type="SAM" id="MobiDB-lite"/>
    </source>
</evidence>
<dbReference type="Proteomes" id="UP000000589">
    <property type="component" value="Chromosome 6"/>
</dbReference>
<reference evidence="3" key="4">
    <citation type="submission" date="2025-09" db="UniProtKB">
        <authorList>
            <consortium name="Ensembl"/>
        </authorList>
    </citation>
    <scope>IDENTIFICATION</scope>
    <source>
        <strain evidence="3">C57BL/6J</strain>
    </source>
</reference>
<keyword evidence="5" id="KW-1185">Reference proteome</keyword>
<feature type="domain" description="WWE" evidence="2">
    <location>
        <begin position="15"/>
        <end position="43"/>
    </location>
</feature>
<name>A0A0J9YVC5_MOUSE</name>
<dbReference type="ExpressionAtlas" id="A0A0J9YVC5">
    <property type="expression patterns" value="baseline and differential"/>
</dbReference>
<dbReference type="MGI" id="MGI:2141505">
    <property type="gene designation" value="Parp11"/>
</dbReference>
<dbReference type="VEuPathDB" id="HostDB:ENSMUSG00000037997"/>
<sequence length="43" mass="5295">MFHKTEEFFPKKTDSDVDDMDTSDTQWGWFYLAECGKWHMFQK</sequence>
<feature type="compositionally biased region" description="Basic and acidic residues" evidence="1">
    <location>
        <begin position="1"/>
        <end position="15"/>
    </location>
</feature>
<evidence type="ECO:0000313" key="5">
    <source>
        <dbReference type="Proteomes" id="UP000000589"/>
    </source>
</evidence>
<accession>A0A0J9YVC5</accession>
<dbReference type="GeneTree" id="ENSGT00940000156857"/>
<dbReference type="InterPro" id="IPR004170">
    <property type="entry name" value="WWE_dom"/>
</dbReference>
<organism evidence="3 5">
    <name type="scientific">Mus musculus</name>
    <name type="common">Mouse</name>
    <dbReference type="NCBI Taxonomy" id="10090"/>
    <lineage>
        <taxon>Eukaryota</taxon>
        <taxon>Metazoa</taxon>
        <taxon>Chordata</taxon>
        <taxon>Craniata</taxon>
        <taxon>Vertebrata</taxon>
        <taxon>Euteleostomi</taxon>
        <taxon>Mammalia</taxon>
        <taxon>Eutheria</taxon>
        <taxon>Euarchontoglires</taxon>
        <taxon>Glires</taxon>
        <taxon>Rodentia</taxon>
        <taxon>Myomorpha</taxon>
        <taxon>Muroidea</taxon>
        <taxon>Muridae</taxon>
        <taxon>Murinae</taxon>
        <taxon>Mus</taxon>
        <taxon>Mus</taxon>
    </lineage>
</organism>
<reference evidence="3 5" key="2">
    <citation type="journal article" date="2011" name="PLoS Biol.">
        <title>Modernizing reference genome assemblies.</title>
        <authorList>
            <person name="Church D.M."/>
            <person name="Schneider V.A."/>
            <person name="Graves T."/>
            <person name="Auger K."/>
            <person name="Cunningham F."/>
            <person name="Bouk N."/>
            <person name="Chen H.C."/>
            <person name="Agarwala R."/>
            <person name="McLaren W.M."/>
            <person name="Ritchie G.R."/>
            <person name="Albracht D."/>
            <person name="Kremitzki M."/>
            <person name="Rock S."/>
            <person name="Kotkiewicz H."/>
            <person name="Kremitzki C."/>
            <person name="Wollam A."/>
            <person name="Trani L."/>
            <person name="Fulton L."/>
            <person name="Fulton R."/>
            <person name="Matthews L."/>
            <person name="Whitehead S."/>
            <person name="Chow W."/>
            <person name="Torrance J."/>
            <person name="Dunn M."/>
            <person name="Harden G."/>
            <person name="Threadgold G."/>
            <person name="Wood J."/>
            <person name="Collins J."/>
            <person name="Heath P."/>
            <person name="Griffiths G."/>
            <person name="Pelan S."/>
            <person name="Grafham D."/>
            <person name="Eichler E.E."/>
            <person name="Weinstock G."/>
            <person name="Mardis E.R."/>
            <person name="Wilson R.K."/>
            <person name="Howe K."/>
            <person name="Flicek P."/>
            <person name="Hubbard T."/>
        </authorList>
    </citation>
    <scope>NUCLEOTIDE SEQUENCE [LARGE SCALE GENOMIC DNA]</scope>
    <source>
        <strain evidence="3 5">C57BL/6J</strain>
    </source>
</reference>
<reference evidence="3" key="3">
    <citation type="submission" date="2025-08" db="UniProtKB">
        <authorList>
            <consortium name="Ensembl"/>
        </authorList>
    </citation>
    <scope>IDENTIFICATION</scope>
    <source>
        <strain evidence="3">C57BL/6J</strain>
    </source>
</reference>
<protein>
    <submittedName>
        <fullName evidence="3">Poly (ADP-ribose) polymerase family, member 11</fullName>
    </submittedName>
</protein>
<proteinExistence type="predicted"/>
<dbReference type="Ensembl" id="ENSMUST00000144115.8">
    <property type="protein sequence ID" value="ENSMUSP00000144598.2"/>
    <property type="gene ID" value="ENSMUSG00000037997.13"/>
</dbReference>
<feature type="region of interest" description="Disordered" evidence="1">
    <location>
        <begin position="1"/>
        <end position="20"/>
    </location>
</feature>
<dbReference type="Bgee" id="ENSMUSG00000037997">
    <property type="expression patterns" value="Expressed in embryonic brain and 221 other cell types or tissues"/>
</dbReference>
<dbReference type="Antibodypedia" id="10533">
    <property type="antibodies" value="127 antibodies from 28 providers"/>
</dbReference>
<dbReference type="PROSITE" id="PS50918">
    <property type="entry name" value="WWE"/>
    <property type="match status" value="1"/>
</dbReference>
<dbReference type="AGR" id="MGI:2141505"/>
<evidence type="ECO:0000259" key="2">
    <source>
        <dbReference type="PROSITE" id="PS50918"/>
    </source>
</evidence>
<dbReference type="AlphaFoldDB" id="A0A0J9YVC5"/>
<evidence type="ECO:0000313" key="3">
    <source>
        <dbReference type="Ensembl" id="ENSMUSP00000144598.2"/>
    </source>
</evidence>
<gene>
    <name evidence="3 4" type="primary">Parp11</name>
</gene>
<reference evidence="3 5" key="1">
    <citation type="journal article" date="2009" name="PLoS Biol.">
        <title>Lineage-specific biology revealed by a finished genome assembly of the mouse.</title>
        <authorList>
            <consortium name="Mouse Genome Sequencing Consortium"/>
            <person name="Church D.M."/>
            <person name="Goodstadt L."/>
            <person name="Hillier L.W."/>
            <person name="Zody M.C."/>
            <person name="Goldstein S."/>
            <person name="She X."/>
            <person name="Bult C.J."/>
            <person name="Agarwala R."/>
            <person name="Cherry J.L."/>
            <person name="DiCuccio M."/>
            <person name="Hlavina W."/>
            <person name="Kapustin Y."/>
            <person name="Meric P."/>
            <person name="Maglott D."/>
            <person name="Birtle Z."/>
            <person name="Marques A.C."/>
            <person name="Graves T."/>
            <person name="Zhou S."/>
            <person name="Teague B."/>
            <person name="Potamousis K."/>
            <person name="Churas C."/>
            <person name="Place M."/>
            <person name="Herschleb J."/>
            <person name="Runnheim R."/>
            <person name="Forrest D."/>
            <person name="Amos-Landgraf J."/>
            <person name="Schwartz D.C."/>
            <person name="Cheng Z."/>
            <person name="Lindblad-Toh K."/>
            <person name="Eichler E.E."/>
            <person name="Ponting C.P."/>
        </authorList>
    </citation>
    <scope>NUCLEOTIDE SEQUENCE [LARGE SCALE GENOMIC DNA]</scope>
    <source>
        <strain evidence="3 5">C57BL/6J</strain>
    </source>
</reference>
<evidence type="ECO:0000313" key="4">
    <source>
        <dbReference type="MGI" id="MGI:2141505"/>
    </source>
</evidence>